<dbReference type="AlphaFoldDB" id="A0A930PV06"/>
<gene>
    <name evidence="1" type="ORF">HXO58_09505</name>
</gene>
<sequence>MAQENIYPFSAAGEDIQRLLPEHIGAAFKMVWDAPADSPEVLKQAGKQLALARKSARGASRKNVYGQDAVRESLRYLQLTRALNLIYRNRAQFHDAYQVHCLASLIVAGMKTGSARREHLQAASTELMLWWAQIINKAQEVSQ</sequence>
<accession>A0A930PV06</accession>
<dbReference type="EMBL" id="JABZXL010000040">
    <property type="protein sequence ID" value="MBF1660048.1"/>
    <property type="molecule type" value="Genomic_DNA"/>
</dbReference>
<reference evidence="1" key="1">
    <citation type="submission" date="2020-04" db="EMBL/GenBank/DDBJ databases">
        <title>Deep metagenomics examines the oral microbiome during advanced dental caries in children, revealing novel taxa and co-occurrences with host molecules.</title>
        <authorList>
            <person name="Baker J.L."/>
            <person name="Morton J.T."/>
            <person name="Dinis M."/>
            <person name="Alvarez R."/>
            <person name="Tran N.C."/>
            <person name="Knight R."/>
            <person name="Edlund A."/>
        </authorList>
    </citation>
    <scope>NUCLEOTIDE SEQUENCE</scope>
    <source>
        <strain evidence="1">JCVI_29_bin.11</strain>
    </source>
</reference>
<organism evidence="1 2">
    <name type="scientific">Rothia mucilaginosa</name>
    <dbReference type="NCBI Taxonomy" id="43675"/>
    <lineage>
        <taxon>Bacteria</taxon>
        <taxon>Bacillati</taxon>
        <taxon>Actinomycetota</taxon>
        <taxon>Actinomycetes</taxon>
        <taxon>Micrococcales</taxon>
        <taxon>Micrococcaceae</taxon>
        <taxon>Rothia</taxon>
    </lineage>
</organism>
<name>A0A930PV06_9MICC</name>
<evidence type="ECO:0000313" key="2">
    <source>
        <dbReference type="Proteomes" id="UP000713964"/>
    </source>
</evidence>
<comment type="caution">
    <text evidence="1">The sequence shown here is derived from an EMBL/GenBank/DDBJ whole genome shotgun (WGS) entry which is preliminary data.</text>
</comment>
<dbReference type="Proteomes" id="UP000713964">
    <property type="component" value="Unassembled WGS sequence"/>
</dbReference>
<evidence type="ECO:0000313" key="1">
    <source>
        <dbReference type="EMBL" id="MBF1660048.1"/>
    </source>
</evidence>
<protein>
    <submittedName>
        <fullName evidence="1">Uncharacterized protein</fullName>
    </submittedName>
</protein>
<proteinExistence type="predicted"/>